<sequence>MAASGPGPSDCEYRWQQIRKCVVDAGKDLSQREIATATGISQVTVSRILGTYSMQHQALRGQLQEGAA</sequence>
<proteinExistence type="predicted"/>
<gene>
    <name evidence="1" type="ORF">HEB94_004871</name>
</gene>
<keyword evidence="1" id="KW-0240">DNA-directed RNA polymerase</keyword>
<keyword evidence="2" id="KW-1185">Reference proteome</keyword>
<keyword evidence="1" id="KW-0804">Transcription</keyword>
<dbReference type="AlphaFoldDB" id="A0A927N0E7"/>
<dbReference type="GO" id="GO:0000428">
    <property type="term" value="C:DNA-directed RNA polymerase complex"/>
    <property type="evidence" value="ECO:0007669"/>
    <property type="project" value="UniProtKB-KW"/>
</dbReference>
<evidence type="ECO:0000313" key="2">
    <source>
        <dbReference type="Proteomes" id="UP000638648"/>
    </source>
</evidence>
<dbReference type="Gene3D" id="1.10.10.60">
    <property type="entry name" value="Homeodomain-like"/>
    <property type="match status" value="1"/>
</dbReference>
<accession>A0A927N0E7</accession>
<protein>
    <submittedName>
        <fullName evidence="1">DNA-directed RNA polymerase specialized sigma subunit</fullName>
    </submittedName>
</protein>
<name>A0A927N0E7_9ACTN</name>
<organism evidence="1 2">
    <name type="scientific">Actinopolymorpha pittospori</name>
    <dbReference type="NCBI Taxonomy" id="648752"/>
    <lineage>
        <taxon>Bacteria</taxon>
        <taxon>Bacillati</taxon>
        <taxon>Actinomycetota</taxon>
        <taxon>Actinomycetes</taxon>
        <taxon>Propionibacteriales</taxon>
        <taxon>Actinopolymorphaceae</taxon>
        <taxon>Actinopolymorpha</taxon>
    </lineage>
</organism>
<comment type="caution">
    <text evidence="1">The sequence shown here is derived from an EMBL/GenBank/DDBJ whole genome shotgun (WGS) entry which is preliminary data.</text>
</comment>
<dbReference type="EMBL" id="JADBEM010000001">
    <property type="protein sequence ID" value="MBE1608023.1"/>
    <property type="molecule type" value="Genomic_DNA"/>
</dbReference>
<evidence type="ECO:0000313" key="1">
    <source>
        <dbReference type="EMBL" id="MBE1608023.1"/>
    </source>
</evidence>
<dbReference type="RefSeq" id="WP_192751878.1">
    <property type="nucleotide sequence ID" value="NZ_BAABJL010000040.1"/>
</dbReference>
<reference evidence="1" key="1">
    <citation type="submission" date="2020-10" db="EMBL/GenBank/DDBJ databases">
        <title>Sequencing the genomes of 1000 actinobacteria strains.</title>
        <authorList>
            <person name="Klenk H.-P."/>
        </authorList>
    </citation>
    <scope>NUCLEOTIDE SEQUENCE</scope>
    <source>
        <strain evidence="1">DSM 45354</strain>
    </source>
</reference>
<dbReference type="Proteomes" id="UP000638648">
    <property type="component" value="Unassembled WGS sequence"/>
</dbReference>